<evidence type="ECO:0000256" key="3">
    <source>
        <dbReference type="PROSITE-ProRule" id="PRU00169"/>
    </source>
</evidence>
<dbReference type="PANTHER" id="PTHR45339">
    <property type="entry name" value="HYBRID SIGNAL TRANSDUCTION HISTIDINE KINASE J"/>
    <property type="match status" value="1"/>
</dbReference>
<dbReference type="AlphaFoldDB" id="A0A1G4BEE7"/>
<keyword evidence="1" id="KW-0597">Phosphoprotein</keyword>
<evidence type="ECO:0000313" key="6">
    <source>
        <dbReference type="Proteomes" id="UP000176998"/>
    </source>
</evidence>
<name>A0A1G4BEE7_9PEZI</name>
<sequence>MAFPSNESLQENESRLMEGLGTKQSDLSSSAQTDYHITATSKPPPINILLAEPNHGWKKIIAKQMDRLGHKYDLTGNGQEAFEAYKKGHQTYQCILTSPSMPVLDGLHSTRLIRAFETENNLKPCYIVVMTAGGSMGRDMDRTRRLGFDKILKKPFKMEILESHLVDLGLVSKEQTEAR</sequence>
<dbReference type="EMBL" id="MJBS01000034">
    <property type="protein sequence ID" value="OHE99705.1"/>
    <property type="molecule type" value="Genomic_DNA"/>
</dbReference>
<organism evidence="5 6">
    <name type="scientific">Colletotrichum orchidophilum</name>
    <dbReference type="NCBI Taxonomy" id="1209926"/>
    <lineage>
        <taxon>Eukaryota</taxon>
        <taxon>Fungi</taxon>
        <taxon>Dikarya</taxon>
        <taxon>Ascomycota</taxon>
        <taxon>Pezizomycotina</taxon>
        <taxon>Sordariomycetes</taxon>
        <taxon>Hypocreomycetidae</taxon>
        <taxon>Glomerellales</taxon>
        <taxon>Glomerellaceae</taxon>
        <taxon>Colletotrichum</taxon>
    </lineage>
</organism>
<dbReference type="OrthoDB" id="303614at2759"/>
<keyword evidence="6" id="KW-1185">Reference proteome</keyword>
<evidence type="ECO:0000313" key="5">
    <source>
        <dbReference type="EMBL" id="OHE99705.1"/>
    </source>
</evidence>
<feature type="domain" description="Response regulatory" evidence="4">
    <location>
        <begin position="47"/>
        <end position="169"/>
    </location>
</feature>
<accession>A0A1G4BEE7</accession>
<keyword evidence="2" id="KW-0902">Two-component regulatory system</keyword>
<dbReference type="InterPro" id="IPR001789">
    <property type="entry name" value="Sig_transdc_resp-reg_receiver"/>
</dbReference>
<dbReference type="SMART" id="SM00448">
    <property type="entry name" value="REC"/>
    <property type="match status" value="1"/>
</dbReference>
<proteinExistence type="predicted"/>
<dbReference type="GeneID" id="34558220"/>
<dbReference type="CDD" id="cd17546">
    <property type="entry name" value="REC_hyHK_CKI1_RcsC-like"/>
    <property type="match status" value="1"/>
</dbReference>
<comment type="caution">
    <text evidence="3">Lacks conserved residue(s) required for the propagation of feature annotation.</text>
</comment>
<dbReference type="PROSITE" id="PS50110">
    <property type="entry name" value="RESPONSE_REGULATORY"/>
    <property type="match status" value="1"/>
</dbReference>
<evidence type="ECO:0000256" key="1">
    <source>
        <dbReference type="ARBA" id="ARBA00022553"/>
    </source>
</evidence>
<comment type="caution">
    <text evidence="5">The sequence shown here is derived from an EMBL/GenBank/DDBJ whole genome shotgun (WGS) entry which is preliminary data.</text>
</comment>
<dbReference type="Proteomes" id="UP000176998">
    <property type="component" value="Unassembled WGS sequence"/>
</dbReference>
<dbReference type="Pfam" id="PF00072">
    <property type="entry name" value="Response_reg"/>
    <property type="match status" value="1"/>
</dbReference>
<dbReference type="RefSeq" id="XP_022476851.1">
    <property type="nucleotide sequence ID" value="XM_022616710.1"/>
</dbReference>
<dbReference type="STRING" id="1209926.A0A1G4BEE7"/>
<gene>
    <name evidence="5" type="ORF">CORC01_05063</name>
</gene>
<dbReference type="InterPro" id="IPR011006">
    <property type="entry name" value="CheY-like_superfamily"/>
</dbReference>
<reference evidence="5 6" key="1">
    <citation type="submission" date="2016-09" db="EMBL/GenBank/DDBJ databases">
        <authorList>
            <person name="Capua I."/>
            <person name="De Benedictis P."/>
            <person name="Joannis T."/>
            <person name="Lombin L.H."/>
            <person name="Cattoli G."/>
        </authorList>
    </citation>
    <scope>NUCLEOTIDE SEQUENCE [LARGE SCALE GENOMIC DNA]</scope>
    <source>
        <strain evidence="5 6">IMI 309357</strain>
    </source>
</reference>
<dbReference type="SUPFAM" id="SSF52172">
    <property type="entry name" value="CheY-like"/>
    <property type="match status" value="1"/>
</dbReference>
<dbReference type="GO" id="GO:0000160">
    <property type="term" value="P:phosphorelay signal transduction system"/>
    <property type="evidence" value="ECO:0007669"/>
    <property type="project" value="UniProtKB-KW"/>
</dbReference>
<dbReference type="Gene3D" id="3.40.50.2300">
    <property type="match status" value="1"/>
</dbReference>
<evidence type="ECO:0000256" key="2">
    <source>
        <dbReference type="ARBA" id="ARBA00023012"/>
    </source>
</evidence>
<protein>
    <submittedName>
        <fullName evidence="5">Response regulator receiver protein</fullName>
    </submittedName>
</protein>
<dbReference type="PANTHER" id="PTHR45339:SF1">
    <property type="entry name" value="HYBRID SIGNAL TRANSDUCTION HISTIDINE KINASE J"/>
    <property type="match status" value="1"/>
</dbReference>
<evidence type="ECO:0000259" key="4">
    <source>
        <dbReference type="PROSITE" id="PS50110"/>
    </source>
</evidence>